<dbReference type="Gene3D" id="1.10.287.110">
    <property type="entry name" value="DnaJ domain"/>
    <property type="match status" value="1"/>
</dbReference>
<accession>A0AA36JAW4</accession>
<dbReference type="SUPFAM" id="SSF46565">
    <property type="entry name" value="Chaperone J-domain"/>
    <property type="match status" value="1"/>
</dbReference>
<dbReference type="GO" id="GO:0006457">
    <property type="term" value="P:protein folding"/>
    <property type="evidence" value="ECO:0007669"/>
    <property type="project" value="InterPro"/>
</dbReference>
<dbReference type="Gene3D" id="2.60.260.20">
    <property type="entry name" value="Urease metallochaperone UreE, N-terminal domain"/>
    <property type="match status" value="2"/>
</dbReference>
<dbReference type="GO" id="GO:0051082">
    <property type="term" value="F:unfolded protein binding"/>
    <property type="evidence" value="ECO:0007669"/>
    <property type="project" value="InterPro"/>
</dbReference>
<evidence type="ECO:0000313" key="3">
    <source>
        <dbReference type="EMBL" id="CAJ1402341.1"/>
    </source>
</evidence>
<feature type="region of interest" description="Disordered" evidence="1">
    <location>
        <begin position="1"/>
        <end position="25"/>
    </location>
</feature>
<feature type="non-terminal residue" evidence="3">
    <location>
        <position position="1"/>
    </location>
</feature>
<dbReference type="SUPFAM" id="SSF57938">
    <property type="entry name" value="DnaJ/Hsp40 cysteine-rich domain"/>
    <property type="match status" value="1"/>
</dbReference>
<dbReference type="Gene3D" id="2.10.230.10">
    <property type="entry name" value="Heat shock protein DnaJ, cysteine-rich domain"/>
    <property type="match status" value="1"/>
</dbReference>
<gene>
    <name evidence="3" type="ORF">EVOR1521_LOCUS25254</name>
</gene>
<dbReference type="AlphaFoldDB" id="A0AA36JAW4"/>
<dbReference type="InterPro" id="IPR008971">
    <property type="entry name" value="HSP40/DnaJ_pept-bd"/>
</dbReference>
<dbReference type="SUPFAM" id="SSF49493">
    <property type="entry name" value="HSP40/DnaJ peptide-binding domain"/>
    <property type="match status" value="2"/>
</dbReference>
<feature type="compositionally biased region" description="Gly residues" evidence="1">
    <location>
        <begin position="1"/>
        <end position="11"/>
    </location>
</feature>
<protein>
    <recommendedName>
        <fullName evidence="2">J domain-containing protein</fullName>
    </recommendedName>
</protein>
<feature type="non-terminal residue" evidence="3">
    <location>
        <position position="295"/>
    </location>
</feature>
<dbReference type="SMART" id="SM00271">
    <property type="entry name" value="DnaJ"/>
    <property type="match status" value="1"/>
</dbReference>
<feature type="domain" description="J" evidence="2">
    <location>
        <begin position="28"/>
        <end position="89"/>
    </location>
</feature>
<dbReference type="PROSITE" id="PS00636">
    <property type="entry name" value="DNAJ_1"/>
    <property type="match status" value="1"/>
</dbReference>
<reference evidence="3" key="1">
    <citation type="submission" date="2023-08" db="EMBL/GenBank/DDBJ databases">
        <authorList>
            <person name="Chen Y."/>
            <person name="Shah S."/>
            <person name="Dougan E. K."/>
            <person name="Thang M."/>
            <person name="Chan C."/>
        </authorList>
    </citation>
    <scope>NUCLEOTIDE SEQUENCE</scope>
</reference>
<organism evidence="3 4">
    <name type="scientific">Effrenium voratum</name>
    <dbReference type="NCBI Taxonomy" id="2562239"/>
    <lineage>
        <taxon>Eukaryota</taxon>
        <taxon>Sar</taxon>
        <taxon>Alveolata</taxon>
        <taxon>Dinophyceae</taxon>
        <taxon>Suessiales</taxon>
        <taxon>Symbiodiniaceae</taxon>
        <taxon>Effrenium</taxon>
    </lineage>
</organism>
<dbReference type="Pfam" id="PF00226">
    <property type="entry name" value="DnaJ"/>
    <property type="match status" value="1"/>
</dbReference>
<dbReference type="Proteomes" id="UP001178507">
    <property type="component" value="Unassembled WGS sequence"/>
</dbReference>
<keyword evidence="4" id="KW-1185">Reference proteome</keyword>
<sequence>GVPGGLSGKGGGKGDDEDEAPSREVSTRFYELLGVSKDATSAEIKKAYHRQAMRLHPDKGGDPDAFKELQRAFEVLSDEHLRRRYDRGGEEALEESGALGAASQDFFSQIFGGKGGGRGRSAGRPKTKDVVRPIWVTLEELYAGVTRQLPIVRKVLDESAGTSACEACDGKGFAVKVIRMGPMVQQVQSICVGCRGTGSGAKMKSRREVLEVFVEKGSPDGHKITVHGKADEAPGCEAGDLVVLVRQQEHPKFLRREADLYLQVELSLAEVLAGFRLAVEHLDGRQLSVRSKPGE</sequence>
<dbReference type="InterPro" id="IPR002939">
    <property type="entry name" value="DnaJ_C"/>
</dbReference>
<evidence type="ECO:0000313" key="4">
    <source>
        <dbReference type="Proteomes" id="UP001178507"/>
    </source>
</evidence>
<dbReference type="EMBL" id="CAUJNA010003450">
    <property type="protein sequence ID" value="CAJ1402341.1"/>
    <property type="molecule type" value="Genomic_DNA"/>
</dbReference>
<dbReference type="PRINTS" id="PR00625">
    <property type="entry name" value="JDOMAIN"/>
</dbReference>
<dbReference type="CDD" id="cd10747">
    <property type="entry name" value="DnaJ_C"/>
    <property type="match status" value="1"/>
</dbReference>
<dbReference type="GO" id="GO:0030544">
    <property type="term" value="F:Hsp70 protein binding"/>
    <property type="evidence" value="ECO:0007669"/>
    <property type="project" value="InterPro"/>
</dbReference>
<dbReference type="InterPro" id="IPR001623">
    <property type="entry name" value="DnaJ_domain"/>
</dbReference>
<dbReference type="Pfam" id="PF01556">
    <property type="entry name" value="DnaJ_C"/>
    <property type="match status" value="1"/>
</dbReference>
<dbReference type="InterPro" id="IPR036410">
    <property type="entry name" value="HSP_DnaJ_Cys-rich_dom_sf"/>
</dbReference>
<dbReference type="InterPro" id="IPR018253">
    <property type="entry name" value="DnaJ_domain_CS"/>
</dbReference>
<evidence type="ECO:0000256" key="1">
    <source>
        <dbReference type="SAM" id="MobiDB-lite"/>
    </source>
</evidence>
<comment type="caution">
    <text evidence="3">The sequence shown here is derived from an EMBL/GenBank/DDBJ whole genome shotgun (WGS) entry which is preliminary data.</text>
</comment>
<evidence type="ECO:0000259" key="2">
    <source>
        <dbReference type="PROSITE" id="PS50076"/>
    </source>
</evidence>
<dbReference type="InterPro" id="IPR044713">
    <property type="entry name" value="DNJA1/2-like"/>
</dbReference>
<dbReference type="InterPro" id="IPR036869">
    <property type="entry name" value="J_dom_sf"/>
</dbReference>
<dbReference type="PANTHER" id="PTHR43888">
    <property type="entry name" value="DNAJ-LIKE-2, ISOFORM A-RELATED"/>
    <property type="match status" value="1"/>
</dbReference>
<dbReference type="PROSITE" id="PS50076">
    <property type="entry name" value="DNAJ_2"/>
    <property type="match status" value="1"/>
</dbReference>
<dbReference type="CDD" id="cd06257">
    <property type="entry name" value="DnaJ"/>
    <property type="match status" value="1"/>
</dbReference>
<proteinExistence type="predicted"/>
<name>A0AA36JAW4_9DINO</name>